<organism evidence="3 4">
    <name type="scientific">Sphingorhabdus profundilacus</name>
    <dbReference type="NCBI Taxonomy" id="2509718"/>
    <lineage>
        <taxon>Bacteria</taxon>
        <taxon>Pseudomonadati</taxon>
        <taxon>Pseudomonadota</taxon>
        <taxon>Alphaproteobacteria</taxon>
        <taxon>Sphingomonadales</taxon>
        <taxon>Sphingomonadaceae</taxon>
        <taxon>Sphingorhabdus</taxon>
    </lineage>
</organism>
<dbReference type="AlphaFoldDB" id="A0A6I4LT55"/>
<proteinExistence type="predicted"/>
<keyword evidence="2" id="KW-1133">Transmembrane helix</keyword>
<reference evidence="3 4" key="1">
    <citation type="submission" date="2019-01" db="EMBL/GenBank/DDBJ databases">
        <title>Sphingorhabdus lacus sp.nov., isolated from an oligotrophic freshwater lake.</title>
        <authorList>
            <person name="Park M."/>
        </authorList>
    </citation>
    <scope>NUCLEOTIDE SEQUENCE [LARGE SCALE GENOMIC DNA]</scope>
    <source>
        <strain evidence="3 4">IMCC26285</strain>
    </source>
</reference>
<accession>A0A6I4LT55</accession>
<evidence type="ECO:0000256" key="2">
    <source>
        <dbReference type="SAM" id="Phobius"/>
    </source>
</evidence>
<dbReference type="Proteomes" id="UP000471147">
    <property type="component" value="Unassembled WGS sequence"/>
</dbReference>
<evidence type="ECO:0000256" key="1">
    <source>
        <dbReference type="SAM" id="MobiDB-lite"/>
    </source>
</evidence>
<feature type="region of interest" description="Disordered" evidence="1">
    <location>
        <begin position="24"/>
        <end position="44"/>
    </location>
</feature>
<dbReference type="RefSeq" id="WP_160352591.1">
    <property type="nucleotide sequence ID" value="NZ_SDWJ01000001.1"/>
</dbReference>
<dbReference type="OrthoDB" id="7595903at2"/>
<feature type="transmembrane region" description="Helical" evidence="2">
    <location>
        <begin position="53"/>
        <end position="73"/>
    </location>
</feature>
<keyword evidence="2" id="KW-0812">Transmembrane</keyword>
<evidence type="ECO:0000313" key="4">
    <source>
        <dbReference type="Proteomes" id="UP000471147"/>
    </source>
</evidence>
<dbReference type="EMBL" id="SDWJ01000001">
    <property type="protein sequence ID" value="MVZ96627.1"/>
    <property type="molecule type" value="Genomic_DNA"/>
</dbReference>
<comment type="caution">
    <text evidence="3">The sequence shown here is derived from an EMBL/GenBank/DDBJ whole genome shotgun (WGS) entry which is preliminary data.</text>
</comment>
<name>A0A6I4LT55_9SPHN</name>
<protein>
    <submittedName>
        <fullName evidence="3">Uncharacterized protein</fullName>
    </submittedName>
</protein>
<keyword evidence="4" id="KW-1185">Reference proteome</keyword>
<evidence type="ECO:0000313" key="3">
    <source>
        <dbReference type="EMBL" id="MVZ96627.1"/>
    </source>
</evidence>
<gene>
    <name evidence="3" type="ORF">EUU23_02770</name>
</gene>
<sequence>MKNWLISAKKWNWHAPCNTVCKPAQAGKANKGKTNMSTENKAQESFKESESRLWVAVALSMSMIFTSYAISVFNHQEDNQVNAYTHSQRPNVVSYLA</sequence>
<keyword evidence="2" id="KW-0472">Membrane</keyword>